<dbReference type="Pfam" id="PF08561">
    <property type="entry name" value="Ribosomal_L37"/>
    <property type="match status" value="1"/>
</dbReference>
<keyword evidence="3 8" id="KW-0689">Ribosomal protein</keyword>
<comment type="subcellular location">
    <subcellularLocation>
        <location evidence="1">Mitochondrion</location>
    </subcellularLocation>
</comment>
<dbReference type="STRING" id="212602.A0A420HZ10"/>
<evidence type="ECO:0000256" key="1">
    <source>
        <dbReference type="ARBA" id="ARBA00004173"/>
    </source>
</evidence>
<dbReference type="PANTHER" id="PTHR28595:SF1">
    <property type="entry name" value="LARGE RIBOSOMAL SUBUNIT PROTEIN ML54"/>
    <property type="match status" value="1"/>
</dbReference>
<reference evidence="8 9" key="1">
    <citation type="journal article" date="2018" name="BMC Genomics">
        <title>Comparative genome analyses reveal sequence features reflecting distinct modes of host-adaptation between dicot and monocot powdery mildew.</title>
        <authorList>
            <person name="Wu Y."/>
            <person name="Ma X."/>
            <person name="Pan Z."/>
            <person name="Kale S.D."/>
            <person name="Song Y."/>
            <person name="King H."/>
            <person name="Zhang Q."/>
            <person name="Presley C."/>
            <person name="Deng X."/>
            <person name="Wei C.I."/>
            <person name="Xiao S."/>
        </authorList>
    </citation>
    <scope>NUCLEOTIDE SEQUENCE [LARGE SCALE GENOMIC DNA]</scope>
    <source>
        <strain evidence="8">UMSG2</strain>
    </source>
</reference>
<evidence type="ECO:0000256" key="7">
    <source>
        <dbReference type="ARBA" id="ARBA00035179"/>
    </source>
</evidence>
<dbReference type="Proteomes" id="UP000286134">
    <property type="component" value="Unassembled WGS sequence"/>
</dbReference>
<organism evidence="8 9">
    <name type="scientific">Erysiphe neolycopersici</name>
    <dbReference type="NCBI Taxonomy" id="212602"/>
    <lineage>
        <taxon>Eukaryota</taxon>
        <taxon>Fungi</taxon>
        <taxon>Dikarya</taxon>
        <taxon>Ascomycota</taxon>
        <taxon>Pezizomycotina</taxon>
        <taxon>Leotiomycetes</taxon>
        <taxon>Erysiphales</taxon>
        <taxon>Erysiphaceae</taxon>
        <taxon>Erysiphe</taxon>
    </lineage>
</organism>
<keyword evidence="9" id="KW-1185">Reference proteome</keyword>
<accession>A0A420HZ10</accession>
<keyword evidence="2" id="KW-0809">Transit peptide</keyword>
<evidence type="ECO:0000256" key="4">
    <source>
        <dbReference type="ARBA" id="ARBA00023128"/>
    </source>
</evidence>
<evidence type="ECO:0000256" key="3">
    <source>
        <dbReference type="ARBA" id="ARBA00022980"/>
    </source>
</evidence>
<dbReference type="PANTHER" id="PTHR28595">
    <property type="entry name" value="39S RIBOSOMAL PROTEIN L54, MITOCHONDRIAL"/>
    <property type="match status" value="1"/>
</dbReference>
<keyword evidence="5" id="KW-0687">Ribonucleoprotein</keyword>
<sequence>MTYTYHFLKRPLVNPSYLVKFKYRNTLNIRPCPAISVFSTTASSLKPSNGTTTDKPSQLTGAEPYEVNLPESISPAGTVLRGLNYVKGRDDPISLKEEEYPSWLWGLLDKKNADISSSNEESDLFSKSKKLRRKAAKKQRKLEALKETSGNFQEVKVSLTQQSIDLPSNEEGTLAGATNAEEARKELRVAMRNERKKKIKENNYLRSV</sequence>
<dbReference type="AlphaFoldDB" id="A0A420HZ10"/>
<comment type="caution">
    <text evidence="8">The sequence shown here is derived from an EMBL/GenBank/DDBJ whole genome shotgun (WGS) entry which is preliminary data.</text>
</comment>
<gene>
    <name evidence="8" type="ORF">OnM2_031017</name>
</gene>
<keyword evidence="4" id="KW-0496">Mitochondrion</keyword>
<evidence type="ECO:0000256" key="6">
    <source>
        <dbReference type="ARBA" id="ARBA00033752"/>
    </source>
</evidence>
<evidence type="ECO:0000313" key="9">
    <source>
        <dbReference type="Proteomes" id="UP000286134"/>
    </source>
</evidence>
<protein>
    <recommendedName>
        <fullName evidence="7">Large ribosomal subunit protein mL54</fullName>
    </recommendedName>
</protein>
<evidence type="ECO:0000313" key="8">
    <source>
        <dbReference type="EMBL" id="RKF62653.1"/>
    </source>
</evidence>
<dbReference type="InterPro" id="IPR013870">
    <property type="entry name" value="Ribosomal_mL54"/>
</dbReference>
<dbReference type="GO" id="GO:0003735">
    <property type="term" value="F:structural constituent of ribosome"/>
    <property type="evidence" value="ECO:0007669"/>
    <property type="project" value="TreeGrafter"/>
</dbReference>
<proteinExistence type="inferred from homology"/>
<dbReference type="OrthoDB" id="10252718at2759"/>
<dbReference type="EMBL" id="MCFK01003190">
    <property type="protein sequence ID" value="RKF62653.1"/>
    <property type="molecule type" value="Genomic_DNA"/>
</dbReference>
<evidence type="ECO:0000256" key="5">
    <source>
        <dbReference type="ARBA" id="ARBA00023274"/>
    </source>
</evidence>
<evidence type="ECO:0000256" key="2">
    <source>
        <dbReference type="ARBA" id="ARBA00022946"/>
    </source>
</evidence>
<comment type="similarity">
    <text evidence="6">Belongs to the mitochondrion-specific ribosomal protein mL54 family.</text>
</comment>
<dbReference type="GO" id="GO:0005762">
    <property type="term" value="C:mitochondrial large ribosomal subunit"/>
    <property type="evidence" value="ECO:0007669"/>
    <property type="project" value="TreeGrafter"/>
</dbReference>
<name>A0A420HZ10_9PEZI</name>